<feature type="transmembrane region" description="Helical" evidence="1">
    <location>
        <begin position="62"/>
        <end position="86"/>
    </location>
</feature>
<evidence type="ECO:0000313" key="3">
    <source>
        <dbReference type="Proteomes" id="UP000221795"/>
    </source>
</evidence>
<dbReference type="Proteomes" id="UP000221795">
    <property type="component" value="Segment"/>
</dbReference>
<feature type="transmembrane region" description="Helical" evidence="1">
    <location>
        <begin position="106"/>
        <end position="131"/>
    </location>
</feature>
<evidence type="ECO:0000313" key="2">
    <source>
        <dbReference type="EMBL" id="APZ82636.1"/>
    </source>
</evidence>
<proteinExistence type="predicted"/>
<feature type="transmembrane region" description="Helical" evidence="1">
    <location>
        <begin position="152"/>
        <end position="173"/>
    </location>
</feature>
<evidence type="ECO:0000256" key="1">
    <source>
        <dbReference type="SAM" id="Phobius"/>
    </source>
</evidence>
<keyword evidence="1" id="KW-1133">Transmembrane helix</keyword>
<protein>
    <submittedName>
        <fullName evidence="2">Uncharacterized protein</fullName>
    </submittedName>
</protein>
<gene>
    <name evidence="2" type="ORF">Goe3_c17500</name>
</gene>
<dbReference type="EMBL" id="KY368640">
    <property type="protein sequence ID" value="APZ82636.1"/>
    <property type="molecule type" value="Genomic_DNA"/>
</dbReference>
<reference evidence="2" key="1">
    <citation type="journal article" date="2017" name="Viruses">
        <title>Characterization of Bacillus subtilis Viruses vB_BsuM-Goe2 and vB_BsuM-Goe3.</title>
        <authorList>
            <person name="Willms I.M."/>
            <person name="Hoppert M."/>
            <person name="Hertel R."/>
        </authorList>
    </citation>
    <scope>NUCLEOTIDE SEQUENCE [LARGE SCALE GENOMIC DNA]</scope>
</reference>
<organismHost>
    <name type="scientific">Bacillus subtilis</name>
    <dbReference type="NCBI Taxonomy" id="1423"/>
</organismHost>
<name>A0A1Z1DF78_BPGO3</name>
<keyword evidence="1" id="KW-0472">Membrane</keyword>
<accession>A0A1Z1DF78</accession>
<organism evidence="2 3">
    <name type="scientific">Bacillus phage vB_BsuM-Goe3</name>
    <dbReference type="NCBI Taxonomy" id="1933063"/>
    <lineage>
        <taxon>Viruses</taxon>
        <taxon>Duplodnaviria</taxon>
        <taxon>Heunggongvirae</taxon>
        <taxon>Uroviricota</taxon>
        <taxon>Caudoviricetes</taxon>
        <taxon>Herelleviridae</taxon>
        <taxon>Bastillevirinae</taxon>
        <taxon>Grisebachstrassevirus</taxon>
        <taxon>Grisebachstrassevirus goe3</taxon>
    </lineage>
</organism>
<keyword evidence="1" id="KW-0812">Transmembrane</keyword>
<keyword evidence="3" id="KW-1185">Reference proteome</keyword>
<sequence>MLLTMSSKELSPGVGYTSPVQHFDLKSKQEDRVLFIADILKGEVMKGTTGQKRKNIRKMKKLLKGFVVVMGVGIQTTPKAFAATSLTGAGTAAATNTITPAIVMQWGMTLALISVSIGVALSMTLLTLAGVYRMLRKRQEAEEWTTDVIKGLVQVLVSIPVVYLLFYLAQVVFKSLPILNGLF</sequence>